<evidence type="ECO:0000256" key="1">
    <source>
        <dbReference type="SAM" id="MobiDB-lite"/>
    </source>
</evidence>
<dbReference type="PANTHER" id="PTHR13318">
    <property type="entry name" value="PARTNER OF PAIRED, ISOFORM B-RELATED"/>
    <property type="match status" value="1"/>
</dbReference>
<gene>
    <name evidence="2" type="ORF">ETH_00036795</name>
</gene>
<accession>U6L353</accession>
<dbReference type="OrthoDB" id="423607at2759"/>
<dbReference type="Gene3D" id="3.80.10.10">
    <property type="entry name" value="Ribonuclease Inhibitor"/>
    <property type="match status" value="1"/>
</dbReference>
<keyword evidence="3" id="KW-1185">Reference proteome</keyword>
<dbReference type="AlphaFoldDB" id="U6L353"/>
<dbReference type="RefSeq" id="XP_013235580.1">
    <property type="nucleotide sequence ID" value="XM_013380126.1"/>
</dbReference>
<proteinExistence type="predicted"/>
<dbReference type="InterPro" id="IPR032675">
    <property type="entry name" value="LRR_dom_sf"/>
</dbReference>
<feature type="compositionally biased region" description="Low complexity" evidence="1">
    <location>
        <begin position="33"/>
        <end position="45"/>
    </location>
</feature>
<evidence type="ECO:0000313" key="3">
    <source>
        <dbReference type="Proteomes" id="UP000030747"/>
    </source>
</evidence>
<sequence length="575" mass="58237">MGAPPQPPQEAPGPGGLEGPQGPPIRGGPQGGPPTSAAAGRRPVGPHGGPPQGAPEGVPLQPQGSSAEAPRGPPDGTPSEVQGLLNGAPQVPGGGPKETPQNGGPQEAQGAPEELQGPAALVLGAPRGPPSTPCEGPPKRLRREPLEGPLNDLKETTPAVHPQGGPLVTEGGPPVAEGRPPSGTQGPFEGTEGGPGGAAGPPEGREGPPEGVEGPPEGTERAAEGQRGPLSSGFCLAPSQLAGALAFLEMGDYLRCLLVSNKSLKSLELDGFLLTPRGLQALKGAPLEALALAGIEAKDDTFLEALRDSCEGLKSFGFICYGGEKFTEGALKGLGRSLKNLKSVQVEARRPQVADVLAEAVAAAAPTTLTSLSVGGITEGCLLRLAQQVGSKLHTFCYTRLNVGGAPVNDSLLYLCAMRMGALTTLRLADALTPKDLQGAPGGPHLYLGLSGQLEALTLSRSCGLPFAVLSDIDFMALARSLSSKLQELELNGLHGISDAFLHEALDACGSGGPPAAPWGPPEKDLGGPPALLLRSFTNLTGLNLGACWGVNDMSVGEVLKGCTKLKTVVLNDAK</sequence>
<evidence type="ECO:0000313" key="2">
    <source>
        <dbReference type="EMBL" id="CDJ44832.1"/>
    </source>
</evidence>
<dbReference type="EMBL" id="HG677697">
    <property type="protein sequence ID" value="CDJ44832.1"/>
    <property type="molecule type" value="Genomic_DNA"/>
</dbReference>
<reference evidence="2" key="2">
    <citation type="submission" date="2013-10" db="EMBL/GenBank/DDBJ databases">
        <authorList>
            <person name="Aslett M."/>
        </authorList>
    </citation>
    <scope>NUCLEOTIDE SEQUENCE [LARGE SCALE GENOMIC DNA]</scope>
    <source>
        <strain evidence="2">Houghton</strain>
    </source>
</reference>
<organism evidence="2 3">
    <name type="scientific">Eimeria tenella</name>
    <name type="common">Coccidian parasite</name>
    <dbReference type="NCBI Taxonomy" id="5802"/>
    <lineage>
        <taxon>Eukaryota</taxon>
        <taxon>Sar</taxon>
        <taxon>Alveolata</taxon>
        <taxon>Apicomplexa</taxon>
        <taxon>Conoidasida</taxon>
        <taxon>Coccidia</taxon>
        <taxon>Eucoccidiorida</taxon>
        <taxon>Eimeriorina</taxon>
        <taxon>Eimeriidae</taxon>
        <taxon>Eimeria</taxon>
    </lineage>
</organism>
<dbReference type="VEuPathDB" id="ToxoDB:ETH2_1015100"/>
<dbReference type="GO" id="GO:0031146">
    <property type="term" value="P:SCF-dependent proteasomal ubiquitin-dependent protein catabolic process"/>
    <property type="evidence" value="ECO:0007669"/>
    <property type="project" value="TreeGrafter"/>
</dbReference>
<dbReference type="VEuPathDB" id="ToxoDB:ETH_00036795"/>
<dbReference type="Proteomes" id="UP000030747">
    <property type="component" value="Unassembled WGS sequence"/>
</dbReference>
<name>U6L353_EIMTE</name>
<reference evidence="2" key="1">
    <citation type="submission" date="2013-10" db="EMBL/GenBank/DDBJ databases">
        <title>Genomic analysis of the causative agents of coccidiosis in chickens.</title>
        <authorList>
            <person name="Reid A.J."/>
            <person name="Blake D."/>
            <person name="Billington K."/>
            <person name="Browne H."/>
            <person name="Dunn M."/>
            <person name="Hung S."/>
            <person name="Kawahara F."/>
            <person name="Miranda-Saavedra D."/>
            <person name="Mourier T."/>
            <person name="Nagra H."/>
            <person name="Otto T.D."/>
            <person name="Rawlings N."/>
            <person name="Sanchez A."/>
            <person name="Sanders M."/>
            <person name="Subramaniam C."/>
            <person name="Tay Y."/>
            <person name="Dear P."/>
            <person name="Doerig C."/>
            <person name="Gruber A."/>
            <person name="Parkinson J."/>
            <person name="Shirley M."/>
            <person name="Wan K.L."/>
            <person name="Berriman M."/>
            <person name="Tomley F."/>
            <person name="Pain A."/>
        </authorList>
    </citation>
    <scope>NUCLEOTIDE SEQUENCE [LARGE SCALE GENOMIC DNA]</scope>
    <source>
        <strain evidence="2">Houghton</strain>
    </source>
</reference>
<feature type="compositionally biased region" description="Pro residues" evidence="1">
    <location>
        <begin position="127"/>
        <end position="136"/>
    </location>
</feature>
<feature type="region of interest" description="Disordered" evidence="1">
    <location>
        <begin position="1"/>
        <end position="227"/>
    </location>
</feature>
<dbReference type="SUPFAM" id="SSF52047">
    <property type="entry name" value="RNI-like"/>
    <property type="match status" value="1"/>
</dbReference>
<feature type="compositionally biased region" description="Pro residues" evidence="1">
    <location>
        <begin position="1"/>
        <end position="11"/>
    </location>
</feature>
<protein>
    <submittedName>
        <fullName evidence="2">Uncharacterized protein</fullName>
    </submittedName>
</protein>
<dbReference type="GeneID" id="25256400"/>
<dbReference type="GO" id="GO:0019005">
    <property type="term" value="C:SCF ubiquitin ligase complex"/>
    <property type="evidence" value="ECO:0007669"/>
    <property type="project" value="TreeGrafter"/>
</dbReference>